<name>A0A917S057_9NOCA</name>
<dbReference type="InterPro" id="IPR038474">
    <property type="entry name" value="Polyketide_synth_cyclase_sf"/>
</dbReference>
<reference evidence="1" key="1">
    <citation type="journal article" date="2014" name="Int. J. Syst. Evol. Microbiol.">
        <title>Complete genome sequence of Corynebacterium casei LMG S-19264T (=DSM 44701T), isolated from a smear-ripened cheese.</title>
        <authorList>
            <consortium name="US DOE Joint Genome Institute (JGI-PGF)"/>
            <person name="Walter F."/>
            <person name="Albersmeier A."/>
            <person name="Kalinowski J."/>
            <person name="Ruckert C."/>
        </authorList>
    </citation>
    <scope>NUCLEOTIDE SEQUENCE</scope>
    <source>
        <strain evidence="1">CGMCC 4.3508</strain>
    </source>
</reference>
<reference evidence="1" key="2">
    <citation type="submission" date="2020-09" db="EMBL/GenBank/DDBJ databases">
        <authorList>
            <person name="Sun Q."/>
            <person name="Zhou Y."/>
        </authorList>
    </citation>
    <scope>NUCLEOTIDE SEQUENCE</scope>
    <source>
        <strain evidence="1">CGMCC 4.3508</strain>
    </source>
</reference>
<keyword evidence="2" id="KW-1185">Reference proteome</keyword>
<sequence>MYSTLIVARMNPEDGGRVAELFSDFDKSDLPRRMGTFRRQLFNYKGLYFHLQDFDSDNGRDSVEGAKNDPRFVRISSDLKPFITAYDPGWRTPADAMADRFYHWSAE</sequence>
<dbReference type="SUPFAM" id="SSF54909">
    <property type="entry name" value="Dimeric alpha+beta barrel"/>
    <property type="match status" value="1"/>
</dbReference>
<dbReference type="GO" id="GO:0030639">
    <property type="term" value="P:polyketide biosynthetic process"/>
    <property type="evidence" value="ECO:0007669"/>
    <property type="project" value="InterPro"/>
</dbReference>
<dbReference type="RefSeq" id="WP_058854633.1">
    <property type="nucleotide sequence ID" value="NZ_BMMH01000043.1"/>
</dbReference>
<dbReference type="AlphaFoldDB" id="A0A917S057"/>
<gene>
    <name evidence="1" type="ORF">GCM10011588_71480</name>
</gene>
<dbReference type="InterPro" id="IPR011008">
    <property type="entry name" value="Dimeric_a/b-barrel"/>
</dbReference>
<organism evidence="1 2">
    <name type="scientific">Nocardia jinanensis</name>
    <dbReference type="NCBI Taxonomy" id="382504"/>
    <lineage>
        <taxon>Bacteria</taxon>
        <taxon>Bacillati</taxon>
        <taxon>Actinomycetota</taxon>
        <taxon>Actinomycetes</taxon>
        <taxon>Mycobacteriales</taxon>
        <taxon>Nocardiaceae</taxon>
        <taxon>Nocardia</taxon>
    </lineage>
</organism>
<dbReference type="EMBL" id="BMMH01000043">
    <property type="protein sequence ID" value="GGL46399.1"/>
    <property type="molecule type" value="Genomic_DNA"/>
</dbReference>
<evidence type="ECO:0000313" key="1">
    <source>
        <dbReference type="EMBL" id="GGL46399.1"/>
    </source>
</evidence>
<evidence type="ECO:0000313" key="2">
    <source>
        <dbReference type="Proteomes" id="UP000638263"/>
    </source>
</evidence>
<dbReference type="Pfam" id="PF04673">
    <property type="entry name" value="Cyclase_polyket"/>
    <property type="match status" value="1"/>
</dbReference>
<dbReference type="InterPro" id="IPR006765">
    <property type="entry name" value="Polyketide_synth_cyclase"/>
</dbReference>
<protein>
    <submittedName>
        <fullName evidence="1">Polyketide synthase</fullName>
    </submittedName>
</protein>
<proteinExistence type="predicted"/>
<dbReference type="Gene3D" id="3.30.70.1090">
    <property type="entry name" value="Dimeric alpha+beta barrel"/>
    <property type="match status" value="1"/>
</dbReference>
<accession>A0A917S057</accession>
<comment type="caution">
    <text evidence="1">The sequence shown here is derived from an EMBL/GenBank/DDBJ whole genome shotgun (WGS) entry which is preliminary data.</text>
</comment>
<dbReference type="Proteomes" id="UP000638263">
    <property type="component" value="Unassembled WGS sequence"/>
</dbReference>